<dbReference type="AlphaFoldDB" id="A0A3M7PCK1"/>
<dbReference type="Proteomes" id="UP000276133">
    <property type="component" value="Unassembled WGS sequence"/>
</dbReference>
<sequence length="474" mass="55214">MVEHLEMGGKLESIDKNVFDHLQNLQSLSLDLVNFIEILALDENWSEKLFKKKFTFNLYYPSSESYNFPEEDFCLFKDFLPDGSIYGGLISEIKCSCTKMWVLHGQISNYCYNFENHSCNFSNLAKNCNKSMRKKSIVNSIDVFYLSELISFINLTLFPIFCILGMVNNILIVSCFGSPILRAELNKEMFKLILLNSILNFLFCFFYLFHVTNVCISYTGIFCSAIGKSLLVQNYEKYVVEFLGNIVKTSSNIINVFISVNRSKFPELIPVSNIYVNILNCSNDQKSKISRTEDRITKTICINCLLFFALRSIEFSINGINCFAYDKICSNVSQMANLFYLISCSFQIITYISMNKIFRKSATHIYKKINFTLCFKRTKINLLSIHLFIWDELKLFQSNQKKEERNRIGIDIRKVQKCNMLFMQYCMKSMKITVFKKYQKIKSISCRINSNLIYPKCLGFEPISFIPYPLFNTN</sequence>
<evidence type="ECO:0000256" key="1">
    <source>
        <dbReference type="SAM" id="Phobius"/>
    </source>
</evidence>
<dbReference type="EMBL" id="REGN01011858">
    <property type="protein sequence ID" value="RMZ96831.1"/>
    <property type="molecule type" value="Genomic_DNA"/>
</dbReference>
<name>A0A3M7PCK1_BRAPC</name>
<evidence type="ECO:0000313" key="2">
    <source>
        <dbReference type="EMBL" id="RMZ96831.1"/>
    </source>
</evidence>
<comment type="caution">
    <text evidence="2">The sequence shown here is derived from an EMBL/GenBank/DDBJ whole genome shotgun (WGS) entry which is preliminary data.</text>
</comment>
<keyword evidence="1" id="KW-0472">Membrane</keyword>
<accession>A0A3M7PCK1</accession>
<keyword evidence="3" id="KW-1185">Reference proteome</keyword>
<organism evidence="2 3">
    <name type="scientific">Brachionus plicatilis</name>
    <name type="common">Marine rotifer</name>
    <name type="synonym">Brachionus muelleri</name>
    <dbReference type="NCBI Taxonomy" id="10195"/>
    <lineage>
        <taxon>Eukaryota</taxon>
        <taxon>Metazoa</taxon>
        <taxon>Spiralia</taxon>
        <taxon>Gnathifera</taxon>
        <taxon>Rotifera</taxon>
        <taxon>Eurotatoria</taxon>
        <taxon>Monogononta</taxon>
        <taxon>Pseudotrocha</taxon>
        <taxon>Ploima</taxon>
        <taxon>Brachionidae</taxon>
        <taxon>Brachionus</taxon>
    </lineage>
</organism>
<feature type="transmembrane region" description="Helical" evidence="1">
    <location>
        <begin position="157"/>
        <end position="177"/>
    </location>
</feature>
<reference evidence="2 3" key="1">
    <citation type="journal article" date="2018" name="Sci. Rep.">
        <title>Genomic signatures of local adaptation to the degree of environmental predictability in rotifers.</title>
        <authorList>
            <person name="Franch-Gras L."/>
            <person name="Hahn C."/>
            <person name="Garcia-Roger E.M."/>
            <person name="Carmona M.J."/>
            <person name="Serra M."/>
            <person name="Gomez A."/>
        </authorList>
    </citation>
    <scope>NUCLEOTIDE SEQUENCE [LARGE SCALE GENOMIC DNA]</scope>
    <source>
        <strain evidence="2">HYR1</strain>
    </source>
</reference>
<keyword evidence="1" id="KW-0812">Transmembrane</keyword>
<keyword evidence="1" id="KW-1133">Transmembrane helix</keyword>
<proteinExistence type="predicted"/>
<protein>
    <submittedName>
        <fullName evidence="2">Uncharacterized protein</fullName>
    </submittedName>
</protein>
<gene>
    <name evidence="2" type="ORF">BpHYR1_025794</name>
</gene>
<feature type="transmembrane region" description="Helical" evidence="1">
    <location>
        <begin position="189"/>
        <end position="209"/>
    </location>
</feature>
<dbReference type="Gene3D" id="1.20.1070.10">
    <property type="entry name" value="Rhodopsin 7-helix transmembrane proteins"/>
    <property type="match status" value="1"/>
</dbReference>
<evidence type="ECO:0000313" key="3">
    <source>
        <dbReference type="Proteomes" id="UP000276133"/>
    </source>
</evidence>